<dbReference type="Proteomes" id="UP000031368">
    <property type="component" value="Chromosome"/>
</dbReference>
<proteinExistence type="predicted"/>
<reference evidence="1 2" key="1">
    <citation type="submission" date="2013-11" db="EMBL/GenBank/DDBJ databases">
        <title>Complete genome sequence of Rhizobium gallicum bv. gallicum R602.</title>
        <authorList>
            <person name="Bustos P."/>
            <person name="Santamaria R.I."/>
            <person name="Lozano L."/>
            <person name="Acosta J.L."/>
            <person name="Ormeno-Orrillo E."/>
            <person name="Rogel M.A."/>
            <person name="Romero D."/>
            <person name="Cevallos M.A."/>
            <person name="Martinez-Romero E."/>
            <person name="Gonzalez V."/>
        </authorList>
    </citation>
    <scope>NUCLEOTIDE SEQUENCE [LARGE SCALE GENOMIC DNA]</scope>
    <source>
        <strain evidence="1 2">R602</strain>
    </source>
</reference>
<accession>A0A0B4X109</accession>
<evidence type="ECO:0000313" key="1">
    <source>
        <dbReference type="EMBL" id="AJD41609.1"/>
    </source>
</evidence>
<protein>
    <submittedName>
        <fullName evidence="1">Uncharacterized protein</fullName>
    </submittedName>
</protein>
<dbReference type="AlphaFoldDB" id="A0A0B4X109"/>
<gene>
    <name evidence="1" type="ORF">RGR602_CH02282</name>
</gene>
<sequence length="57" mass="6580">MHSFNECNAAVWPSQFQVPCVFCIATASLEHSDSFAAYAFDTAIEIRLWWNIFELNH</sequence>
<name>A0A0B4X109_9HYPH</name>
<dbReference type="EMBL" id="CP006877">
    <property type="protein sequence ID" value="AJD41609.1"/>
    <property type="molecule type" value="Genomic_DNA"/>
</dbReference>
<dbReference type="HOGENOM" id="CLU_2993565_0_0_5"/>
<organism evidence="1 2">
    <name type="scientific">Rhizobium gallicum bv. gallicum R602sp</name>
    <dbReference type="NCBI Taxonomy" id="1041138"/>
    <lineage>
        <taxon>Bacteria</taxon>
        <taxon>Pseudomonadati</taxon>
        <taxon>Pseudomonadota</taxon>
        <taxon>Alphaproteobacteria</taxon>
        <taxon>Hyphomicrobiales</taxon>
        <taxon>Rhizobiaceae</taxon>
        <taxon>Rhizobium/Agrobacterium group</taxon>
        <taxon>Rhizobium</taxon>
    </lineage>
</organism>
<dbReference type="KEGG" id="rga:RGR602_CH02282"/>
<keyword evidence="2" id="KW-1185">Reference proteome</keyword>
<evidence type="ECO:0000313" key="2">
    <source>
        <dbReference type="Proteomes" id="UP000031368"/>
    </source>
</evidence>